<evidence type="ECO:0000256" key="3">
    <source>
        <dbReference type="ARBA" id="ARBA00022691"/>
    </source>
</evidence>
<keyword evidence="6" id="KW-1185">Reference proteome</keyword>
<dbReference type="CDD" id="cd02440">
    <property type="entry name" value="AdoMet_MTases"/>
    <property type="match status" value="1"/>
</dbReference>
<evidence type="ECO:0000313" key="6">
    <source>
        <dbReference type="Proteomes" id="UP001153618"/>
    </source>
</evidence>
<organism evidence="5 6">
    <name type="scientific">Penicillium olsonii</name>
    <dbReference type="NCBI Taxonomy" id="99116"/>
    <lineage>
        <taxon>Eukaryota</taxon>
        <taxon>Fungi</taxon>
        <taxon>Dikarya</taxon>
        <taxon>Ascomycota</taxon>
        <taxon>Pezizomycotina</taxon>
        <taxon>Eurotiomycetes</taxon>
        <taxon>Eurotiomycetidae</taxon>
        <taxon>Eurotiales</taxon>
        <taxon>Aspergillaceae</taxon>
        <taxon>Penicillium</taxon>
    </lineage>
</organism>
<evidence type="ECO:0008006" key="7">
    <source>
        <dbReference type="Google" id="ProtNLM"/>
    </source>
</evidence>
<reference evidence="5" key="1">
    <citation type="submission" date="2021-07" db="EMBL/GenBank/DDBJ databases">
        <authorList>
            <person name="Branca A.L. A."/>
        </authorList>
    </citation>
    <scope>NUCLEOTIDE SEQUENCE</scope>
</reference>
<dbReference type="PANTHER" id="PTHR10509:SF14">
    <property type="entry name" value="CAFFEOYL-COA O-METHYLTRANSFERASE 3-RELATED"/>
    <property type="match status" value="1"/>
</dbReference>
<gene>
    <name evidence="5" type="ORF">POLS_LOCUS4858</name>
</gene>
<dbReference type="GO" id="GO:0032259">
    <property type="term" value="P:methylation"/>
    <property type="evidence" value="ECO:0007669"/>
    <property type="project" value="UniProtKB-KW"/>
</dbReference>
<dbReference type="SUPFAM" id="SSF53335">
    <property type="entry name" value="S-adenosyl-L-methionine-dependent methyltransferases"/>
    <property type="match status" value="1"/>
</dbReference>
<keyword evidence="1" id="KW-0489">Methyltransferase</keyword>
<dbReference type="EMBL" id="CAJVOS010000025">
    <property type="protein sequence ID" value="CAG8107693.1"/>
    <property type="molecule type" value="Genomic_DNA"/>
</dbReference>
<name>A0A9W4HSM9_PENOL</name>
<dbReference type="Gene3D" id="3.40.50.150">
    <property type="entry name" value="Vaccinia Virus protein VP39"/>
    <property type="match status" value="1"/>
</dbReference>
<keyword evidence="2" id="KW-0808">Transferase</keyword>
<keyword evidence="3" id="KW-0949">S-adenosyl-L-methionine</keyword>
<dbReference type="PANTHER" id="PTHR10509">
    <property type="entry name" value="O-METHYLTRANSFERASE-RELATED"/>
    <property type="match status" value="1"/>
</dbReference>
<dbReference type="GO" id="GO:0008171">
    <property type="term" value="F:O-methyltransferase activity"/>
    <property type="evidence" value="ECO:0007669"/>
    <property type="project" value="InterPro"/>
</dbReference>
<dbReference type="InterPro" id="IPR002935">
    <property type="entry name" value="SAM_O-MeTrfase"/>
</dbReference>
<dbReference type="OrthoDB" id="10251242at2759"/>
<dbReference type="InterPro" id="IPR029063">
    <property type="entry name" value="SAM-dependent_MTases_sf"/>
</dbReference>
<protein>
    <recommendedName>
        <fullName evidence="7">O-methyltransferase</fullName>
    </recommendedName>
</protein>
<proteinExistence type="inferred from homology"/>
<dbReference type="Proteomes" id="UP001153618">
    <property type="component" value="Unassembled WGS sequence"/>
</dbReference>
<evidence type="ECO:0000313" key="5">
    <source>
        <dbReference type="EMBL" id="CAG8107693.1"/>
    </source>
</evidence>
<comment type="caution">
    <text evidence="5">The sequence shown here is derived from an EMBL/GenBank/DDBJ whole genome shotgun (WGS) entry which is preliminary data.</text>
</comment>
<dbReference type="PROSITE" id="PS51682">
    <property type="entry name" value="SAM_OMT_I"/>
    <property type="match status" value="1"/>
</dbReference>
<accession>A0A9W4HSM9</accession>
<dbReference type="GO" id="GO:0008757">
    <property type="term" value="F:S-adenosylmethionine-dependent methyltransferase activity"/>
    <property type="evidence" value="ECO:0007669"/>
    <property type="project" value="TreeGrafter"/>
</dbReference>
<dbReference type="Pfam" id="PF01596">
    <property type="entry name" value="Methyltransf_3"/>
    <property type="match status" value="1"/>
</dbReference>
<dbReference type="AlphaFoldDB" id="A0A9W4HSM9"/>
<sequence length="229" mass="25205">MSLDPTTQHETVDSYVASHLIRKNEGLDHAYQNSTNQGLPMIAVSPIQGKFTSLLATLSSARNVLEIGTLGGYSTIWFAEALKGRGKVTSIEIDSHRRDVAIENLRFAGVQVPDEVDVRLGAALDVLPTLKSEIEQGQREPFDFIFVDADWDNQANYFDYAVELSAKRGVIYVDNAVRNLVERESFGKGDPKDATDLVARAGKDDRVDAIVMQTVGAKEYDGFLLAIVK</sequence>
<dbReference type="InterPro" id="IPR050362">
    <property type="entry name" value="Cation-dep_OMT"/>
</dbReference>
<evidence type="ECO:0000256" key="1">
    <source>
        <dbReference type="ARBA" id="ARBA00022603"/>
    </source>
</evidence>
<evidence type="ECO:0000256" key="2">
    <source>
        <dbReference type="ARBA" id="ARBA00022679"/>
    </source>
</evidence>
<evidence type="ECO:0000256" key="4">
    <source>
        <dbReference type="ARBA" id="ARBA00023453"/>
    </source>
</evidence>
<comment type="similarity">
    <text evidence="4">Belongs to the class I-like SAM-binding methyltransferase superfamily. Cation-dependent O-methyltransferase family.</text>
</comment>